<dbReference type="InterPro" id="IPR036388">
    <property type="entry name" value="WH-like_DNA-bd_sf"/>
</dbReference>
<protein>
    <submittedName>
        <fullName evidence="2">MBL fold hydrolase</fullName>
    </submittedName>
</protein>
<keyword evidence="3" id="KW-1185">Reference proteome</keyword>
<accession>A0A917WCY9</accession>
<dbReference type="Pfam" id="PF00753">
    <property type="entry name" value="Lactamase_B"/>
    <property type="match status" value="1"/>
</dbReference>
<reference evidence="2" key="2">
    <citation type="submission" date="2020-09" db="EMBL/GenBank/DDBJ databases">
        <authorList>
            <person name="Sun Q."/>
            <person name="Zhou Y."/>
        </authorList>
    </citation>
    <scope>NUCLEOTIDE SEQUENCE</scope>
    <source>
        <strain evidence="2">CGMCC 1.6293</strain>
    </source>
</reference>
<dbReference type="EMBL" id="BMLF01000001">
    <property type="protein sequence ID" value="GGL90994.1"/>
    <property type="molecule type" value="Genomic_DNA"/>
</dbReference>
<dbReference type="InterPro" id="IPR050662">
    <property type="entry name" value="Sec-metab_biosynth-thioest"/>
</dbReference>
<evidence type="ECO:0000313" key="2">
    <source>
        <dbReference type="EMBL" id="GGL90994.1"/>
    </source>
</evidence>
<evidence type="ECO:0000259" key="1">
    <source>
        <dbReference type="SMART" id="SM00849"/>
    </source>
</evidence>
<sequence length="305" mass="31714">MDAPDDFDPKPGQAEPVAPGIRRVLCNNPSAFTYRGTNTYLLGAGGGVAVIDPGPEDRAHLEAILAALGPGEHVSHILVTHAHRDHSPLAGPLAAETGAKVWAYGDATAGQSEVMRRLAASGAMGGGEGADQGFVPDEIVPDGGTISGDGWSVTGLWTPGHFGNHMAFDAQGEVFSGDLVMGWSTSIVSPPDGDLTDFMASCERLAARAPARLWPGHGAAIEAPADRITWLLGHRRTREAAILEALSEGPADAATLADRIYTDIPRALLPAATRNVLAHLVDLMGKSRVAPQTELSAETVFAITG</sequence>
<dbReference type="Gene3D" id="3.60.15.10">
    <property type="entry name" value="Ribonuclease Z/Hydroxyacylglutathione hydrolase-like"/>
    <property type="match status" value="1"/>
</dbReference>
<organism evidence="2 3">
    <name type="scientific">Pseudooceanicola nanhaiensis</name>
    <dbReference type="NCBI Taxonomy" id="375761"/>
    <lineage>
        <taxon>Bacteria</taxon>
        <taxon>Pseudomonadati</taxon>
        <taxon>Pseudomonadota</taxon>
        <taxon>Alphaproteobacteria</taxon>
        <taxon>Rhodobacterales</taxon>
        <taxon>Paracoccaceae</taxon>
        <taxon>Pseudooceanicola</taxon>
    </lineage>
</organism>
<comment type="caution">
    <text evidence="2">The sequence shown here is derived from an EMBL/GenBank/DDBJ whole genome shotgun (WGS) entry which is preliminary data.</text>
</comment>
<feature type="domain" description="Metallo-beta-lactamase" evidence="1">
    <location>
        <begin position="36"/>
        <end position="217"/>
    </location>
</feature>
<dbReference type="Gene3D" id="1.10.10.10">
    <property type="entry name" value="Winged helix-like DNA-binding domain superfamily/Winged helix DNA-binding domain"/>
    <property type="match status" value="1"/>
</dbReference>
<dbReference type="SUPFAM" id="SSF56281">
    <property type="entry name" value="Metallo-hydrolase/oxidoreductase"/>
    <property type="match status" value="1"/>
</dbReference>
<dbReference type="InterPro" id="IPR036866">
    <property type="entry name" value="RibonucZ/Hydroxyglut_hydro"/>
</dbReference>
<dbReference type="CDD" id="cd16278">
    <property type="entry name" value="metallo-hydrolase-like_MBL-fold"/>
    <property type="match status" value="1"/>
</dbReference>
<dbReference type="SMART" id="SM00849">
    <property type="entry name" value="Lactamase_B"/>
    <property type="match status" value="1"/>
</dbReference>
<dbReference type="Proteomes" id="UP000649829">
    <property type="component" value="Unassembled WGS sequence"/>
</dbReference>
<evidence type="ECO:0000313" key="3">
    <source>
        <dbReference type="Proteomes" id="UP000649829"/>
    </source>
</evidence>
<name>A0A917WCY9_9RHOB</name>
<dbReference type="RefSeq" id="WP_028286020.1">
    <property type="nucleotide sequence ID" value="NZ_BMLF01000001.1"/>
</dbReference>
<dbReference type="GO" id="GO:0016787">
    <property type="term" value="F:hydrolase activity"/>
    <property type="evidence" value="ECO:0007669"/>
    <property type="project" value="UniProtKB-KW"/>
</dbReference>
<dbReference type="Pfam" id="PF17778">
    <property type="entry name" value="WHD_BLACT"/>
    <property type="match status" value="1"/>
</dbReference>
<keyword evidence="2" id="KW-0378">Hydrolase</keyword>
<dbReference type="InterPro" id="IPR041516">
    <property type="entry name" value="LACTB2_WH"/>
</dbReference>
<dbReference type="InterPro" id="IPR001279">
    <property type="entry name" value="Metallo-B-lactamas"/>
</dbReference>
<dbReference type="PANTHER" id="PTHR23131:SF0">
    <property type="entry name" value="ENDORIBONUCLEASE LACTB2"/>
    <property type="match status" value="1"/>
</dbReference>
<reference evidence="2" key="1">
    <citation type="journal article" date="2014" name="Int. J. Syst. Evol. Microbiol.">
        <title>Complete genome sequence of Corynebacterium casei LMG S-19264T (=DSM 44701T), isolated from a smear-ripened cheese.</title>
        <authorList>
            <consortium name="US DOE Joint Genome Institute (JGI-PGF)"/>
            <person name="Walter F."/>
            <person name="Albersmeier A."/>
            <person name="Kalinowski J."/>
            <person name="Ruckert C."/>
        </authorList>
    </citation>
    <scope>NUCLEOTIDE SEQUENCE</scope>
    <source>
        <strain evidence="2">CGMCC 1.6293</strain>
    </source>
</reference>
<gene>
    <name evidence="2" type="ORF">GCM10011534_11410</name>
</gene>
<dbReference type="PANTHER" id="PTHR23131">
    <property type="entry name" value="ENDORIBONUCLEASE LACTB2"/>
    <property type="match status" value="1"/>
</dbReference>
<proteinExistence type="predicted"/>
<dbReference type="AlphaFoldDB" id="A0A917WCY9"/>